<comment type="caution">
    <text evidence="1">The sequence shown here is derived from an EMBL/GenBank/DDBJ whole genome shotgun (WGS) entry which is preliminary data.</text>
</comment>
<dbReference type="Proteomes" id="UP001500454">
    <property type="component" value="Unassembled WGS sequence"/>
</dbReference>
<sequence>MLLAQKLRQPSTTVLIKASDDSRYRDLVDALDEMAITDQNKYALVDLNAADTELLKRQGL</sequence>
<name>A0ABP8JKP4_9BACT</name>
<proteinExistence type="predicted"/>
<evidence type="ECO:0000313" key="2">
    <source>
        <dbReference type="Proteomes" id="UP001500454"/>
    </source>
</evidence>
<organism evidence="1 2">
    <name type="scientific">Hymenobacter koreensis</name>
    <dbReference type="NCBI Taxonomy" id="1084523"/>
    <lineage>
        <taxon>Bacteria</taxon>
        <taxon>Pseudomonadati</taxon>
        <taxon>Bacteroidota</taxon>
        <taxon>Cytophagia</taxon>
        <taxon>Cytophagales</taxon>
        <taxon>Hymenobacteraceae</taxon>
        <taxon>Hymenobacter</taxon>
    </lineage>
</organism>
<gene>
    <name evidence="1" type="ORF">GCM10023186_42610</name>
</gene>
<reference evidence="2" key="1">
    <citation type="journal article" date="2019" name="Int. J. Syst. Evol. Microbiol.">
        <title>The Global Catalogue of Microorganisms (GCM) 10K type strain sequencing project: providing services to taxonomists for standard genome sequencing and annotation.</title>
        <authorList>
            <consortium name="The Broad Institute Genomics Platform"/>
            <consortium name="The Broad Institute Genome Sequencing Center for Infectious Disease"/>
            <person name="Wu L."/>
            <person name="Ma J."/>
        </authorList>
    </citation>
    <scope>NUCLEOTIDE SEQUENCE [LARGE SCALE GENOMIC DNA]</scope>
    <source>
        <strain evidence="2">JCM 17924</strain>
    </source>
</reference>
<dbReference type="RefSeq" id="WP_345227556.1">
    <property type="nucleotide sequence ID" value="NZ_BAABHA010000015.1"/>
</dbReference>
<dbReference type="EMBL" id="BAABHA010000015">
    <property type="protein sequence ID" value="GAA4392288.1"/>
    <property type="molecule type" value="Genomic_DNA"/>
</dbReference>
<keyword evidence="2" id="KW-1185">Reference proteome</keyword>
<accession>A0ABP8JKP4</accession>
<evidence type="ECO:0000313" key="1">
    <source>
        <dbReference type="EMBL" id="GAA4392288.1"/>
    </source>
</evidence>
<protein>
    <submittedName>
        <fullName evidence="1">Uncharacterized protein</fullName>
    </submittedName>
</protein>